<accession>D0P4T9</accession>
<evidence type="ECO:0000313" key="1">
    <source>
        <dbReference type="EMBL" id="EEY70151.1"/>
    </source>
</evidence>
<reference evidence="2" key="1">
    <citation type="journal article" date="2009" name="Nature">
        <title>Genome sequence and analysis of the Irish potato famine pathogen Phytophthora infestans.</title>
        <authorList>
            <consortium name="The Broad Institute Genome Sequencing Platform"/>
            <person name="Haas B.J."/>
            <person name="Kamoun S."/>
            <person name="Zody M.C."/>
            <person name="Jiang R.H."/>
            <person name="Handsaker R.E."/>
            <person name="Cano L.M."/>
            <person name="Grabherr M."/>
            <person name="Kodira C.D."/>
            <person name="Raffaele S."/>
            <person name="Torto-Alalibo T."/>
            <person name="Bozkurt T.O."/>
            <person name="Ah-Fong A.M."/>
            <person name="Alvarado L."/>
            <person name="Anderson V.L."/>
            <person name="Armstrong M.R."/>
            <person name="Avrova A."/>
            <person name="Baxter L."/>
            <person name="Beynon J."/>
            <person name="Boevink P.C."/>
            <person name="Bollmann S.R."/>
            <person name="Bos J.I."/>
            <person name="Bulone V."/>
            <person name="Cai G."/>
            <person name="Cakir C."/>
            <person name="Carrington J.C."/>
            <person name="Chawner M."/>
            <person name="Conti L."/>
            <person name="Costanzo S."/>
            <person name="Ewan R."/>
            <person name="Fahlgren N."/>
            <person name="Fischbach M.A."/>
            <person name="Fugelstad J."/>
            <person name="Gilroy E.M."/>
            <person name="Gnerre S."/>
            <person name="Green P.J."/>
            <person name="Grenville-Briggs L.J."/>
            <person name="Griffith J."/>
            <person name="Grunwald N.J."/>
            <person name="Horn K."/>
            <person name="Horner N.R."/>
            <person name="Hu C.H."/>
            <person name="Huitema E."/>
            <person name="Jeong D.H."/>
            <person name="Jones A.M."/>
            <person name="Jones J.D."/>
            <person name="Jones R.W."/>
            <person name="Karlsson E.K."/>
            <person name="Kunjeti S.G."/>
            <person name="Lamour K."/>
            <person name="Liu Z."/>
            <person name="Ma L."/>
            <person name="Maclean D."/>
            <person name="Chibucos M.C."/>
            <person name="McDonald H."/>
            <person name="McWalters J."/>
            <person name="Meijer H.J."/>
            <person name="Morgan W."/>
            <person name="Morris P.F."/>
            <person name="Munro C.A."/>
            <person name="O'Neill K."/>
            <person name="Ospina-Giraldo M."/>
            <person name="Pinzon A."/>
            <person name="Pritchard L."/>
            <person name="Ramsahoye B."/>
            <person name="Ren Q."/>
            <person name="Restrepo S."/>
            <person name="Roy S."/>
            <person name="Sadanandom A."/>
            <person name="Savidor A."/>
            <person name="Schornack S."/>
            <person name="Schwartz D.C."/>
            <person name="Schumann U.D."/>
            <person name="Schwessinger B."/>
            <person name="Seyer L."/>
            <person name="Sharpe T."/>
            <person name="Silvar C."/>
            <person name="Song J."/>
            <person name="Studholme D.J."/>
            <person name="Sykes S."/>
            <person name="Thines M."/>
            <person name="van de Vondervoort P.J."/>
            <person name="Phuntumart V."/>
            <person name="Wawra S."/>
            <person name="Weide R."/>
            <person name="Win J."/>
            <person name="Young C."/>
            <person name="Zhou S."/>
            <person name="Fry W."/>
            <person name="Meyers B.C."/>
            <person name="van West P."/>
            <person name="Ristaino J."/>
            <person name="Govers F."/>
            <person name="Birch P.R."/>
            <person name="Whisson S.C."/>
            <person name="Judelson H.S."/>
            <person name="Nusbaum C."/>
        </authorList>
    </citation>
    <scope>NUCLEOTIDE SEQUENCE [LARGE SCALE GENOMIC DNA]</scope>
    <source>
        <strain evidence="2">T30-4</strain>
    </source>
</reference>
<proteinExistence type="predicted"/>
<dbReference type="EMBL" id="DS028965">
    <property type="protein sequence ID" value="EEY70151.1"/>
    <property type="molecule type" value="Genomic_DNA"/>
</dbReference>
<keyword evidence="2" id="KW-1185">Reference proteome</keyword>
<gene>
    <name evidence="1" type="ORF">PITG_21862</name>
</gene>
<dbReference type="VEuPathDB" id="FungiDB:PITG_21862"/>
<dbReference type="RefSeq" id="XP_002996861.1">
    <property type="nucleotide sequence ID" value="XM_002996815.1"/>
</dbReference>
<dbReference type="AlphaFoldDB" id="D0P4T9"/>
<dbReference type="HOGENOM" id="CLU_2781401_0_0_1"/>
<sequence length="69" mass="7942">MRVLVDLGEYIIIAHLVDKAAVSSKLRNKRVSLSFVSIQANVTGHKLLLRFYRECTTCWKYLVGESTYH</sequence>
<dbReference type="InParanoid" id="D0P4T9"/>
<dbReference type="KEGG" id="pif:PITG_21862"/>
<organism evidence="1 2">
    <name type="scientific">Phytophthora infestans (strain T30-4)</name>
    <name type="common">Potato late blight agent</name>
    <dbReference type="NCBI Taxonomy" id="403677"/>
    <lineage>
        <taxon>Eukaryota</taxon>
        <taxon>Sar</taxon>
        <taxon>Stramenopiles</taxon>
        <taxon>Oomycota</taxon>
        <taxon>Peronosporomycetes</taxon>
        <taxon>Peronosporales</taxon>
        <taxon>Peronosporaceae</taxon>
        <taxon>Phytophthora</taxon>
    </lineage>
</organism>
<dbReference type="GeneID" id="9472892"/>
<protein>
    <submittedName>
        <fullName evidence="1">Uncharacterized protein</fullName>
    </submittedName>
</protein>
<name>D0P4T9_PHYIT</name>
<evidence type="ECO:0000313" key="2">
    <source>
        <dbReference type="Proteomes" id="UP000006643"/>
    </source>
</evidence>
<dbReference type="Proteomes" id="UP000006643">
    <property type="component" value="Unassembled WGS sequence"/>
</dbReference>